<dbReference type="AlphaFoldDB" id="A0ABD0U9S9"/>
<gene>
    <name evidence="1" type="ORF">M5K25_020332</name>
</gene>
<accession>A0ABD0U9S9</accession>
<name>A0ABD0U9S9_DENTH</name>
<evidence type="ECO:0000313" key="2">
    <source>
        <dbReference type="Proteomes" id="UP001552299"/>
    </source>
</evidence>
<organism evidence="1 2">
    <name type="scientific">Dendrobium thyrsiflorum</name>
    <name type="common">Pinecone-like raceme dendrobium</name>
    <name type="synonym">Orchid</name>
    <dbReference type="NCBI Taxonomy" id="117978"/>
    <lineage>
        <taxon>Eukaryota</taxon>
        <taxon>Viridiplantae</taxon>
        <taxon>Streptophyta</taxon>
        <taxon>Embryophyta</taxon>
        <taxon>Tracheophyta</taxon>
        <taxon>Spermatophyta</taxon>
        <taxon>Magnoliopsida</taxon>
        <taxon>Liliopsida</taxon>
        <taxon>Asparagales</taxon>
        <taxon>Orchidaceae</taxon>
        <taxon>Epidendroideae</taxon>
        <taxon>Malaxideae</taxon>
        <taxon>Dendrobiinae</taxon>
        <taxon>Dendrobium</taxon>
    </lineage>
</organism>
<keyword evidence="2" id="KW-1185">Reference proteome</keyword>
<evidence type="ECO:0000313" key="1">
    <source>
        <dbReference type="EMBL" id="KAL0909460.1"/>
    </source>
</evidence>
<dbReference type="EMBL" id="JANQDX010000016">
    <property type="protein sequence ID" value="KAL0909460.1"/>
    <property type="molecule type" value="Genomic_DNA"/>
</dbReference>
<sequence length="112" mass="13099">MAIARTGVFVDDYLECKDYFLLVRNSSTLAAELRRLLSTMRELDERAQGSTFAVLCYNLQKNETSPIKFSGPNVKSGDFRGRRNRLRYLRDFLQLFGLLEWRNRGQGRSWIN</sequence>
<dbReference type="Proteomes" id="UP001552299">
    <property type="component" value="Unassembled WGS sequence"/>
</dbReference>
<protein>
    <submittedName>
        <fullName evidence="1">Uncharacterized protein</fullName>
    </submittedName>
</protein>
<reference evidence="1 2" key="1">
    <citation type="journal article" date="2024" name="Plant Biotechnol. J.">
        <title>Dendrobium thyrsiflorum genome and its molecular insights into genes involved in important horticultural traits.</title>
        <authorList>
            <person name="Chen B."/>
            <person name="Wang J.Y."/>
            <person name="Zheng P.J."/>
            <person name="Li K.L."/>
            <person name="Liang Y.M."/>
            <person name="Chen X.F."/>
            <person name="Zhang C."/>
            <person name="Zhao X."/>
            <person name="He X."/>
            <person name="Zhang G.Q."/>
            <person name="Liu Z.J."/>
            <person name="Xu Q."/>
        </authorList>
    </citation>
    <scope>NUCLEOTIDE SEQUENCE [LARGE SCALE GENOMIC DNA]</scope>
    <source>
        <strain evidence="1">GZMU011</strain>
    </source>
</reference>
<proteinExistence type="predicted"/>
<comment type="caution">
    <text evidence="1">The sequence shown here is derived from an EMBL/GenBank/DDBJ whole genome shotgun (WGS) entry which is preliminary data.</text>
</comment>